<evidence type="ECO:0000256" key="1">
    <source>
        <dbReference type="ARBA" id="ARBA00004138"/>
    </source>
</evidence>
<evidence type="ECO:0000313" key="12">
    <source>
        <dbReference type="EMBL" id="CAJ0580035.1"/>
    </source>
</evidence>
<evidence type="ECO:0000256" key="9">
    <source>
        <dbReference type="PROSITE-ProRule" id="PRU00023"/>
    </source>
</evidence>
<keyword evidence="2" id="KW-0479">Metal-binding</keyword>
<keyword evidence="4 10" id="KW-0863">Zinc-finger</keyword>
<evidence type="ECO:0000256" key="10">
    <source>
        <dbReference type="PROSITE-ProRule" id="PRU00134"/>
    </source>
</evidence>
<dbReference type="PROSITE" id="PS50088">
    <property type="entry name" value="ANK_REPEAT"/>
    <property type="match status" value="2"/>
</dbReference>
<name>A0AA36D353_9BILA</name>
<evidence type="ECO:0000256" key="7">
    <source>
        <dbReference type="ARBA" id="ARBA00023069"/>
    </source>
</evidence>
<comment type="subcellular location">
    <subcellularLocation>
        <location evidence="1">Cell projection</location>
        <location evidence="1">Cilium</location>
    </subcellularLocation>
</comment>
<dbReference type="PANTHER" id="PTHR24150">
    <property type="entry name" value="ANKYRIN REPEAT AND MYND DOMAIN-CONTAINING PROTEIN 2"/>
    <property type="match status" value="1"/>
</dbReference>
<evidence type="ECO:0000256" key="6">
    <source>
        <dbReference type="ARBA" id="ARBA00023043"/>
    </source>
</evidence>
<proteinExistence type="predicted"/>
<evidence type="ECO:0000259" key="11">
    <source>
        <dbReference type="PROSITE" id="PS50865"/>
    </source>
</evidence>
<evidence type="ECO:0000256" key="8">
    <source>
        <dbReference type="ARBA" id="ARBA00023273"/>
    </source>
</evidence>
<evidence type="ECO:0000256" key="5">
    <source>
        <dbReference type="ARBA" id="ARBA00022833"/>
    </source>
</evidence>
<feature type="domain" description="MYND-type" evidence="11">
    <location>
        <begin position="312"/>
        <end position="348"/>
    </location>
</feature>
<dbReference type="Gene3D" id="1.25.40.20">
    <property type="entry name" value="Ankyrin repeat-containing domain"/>
    <property type="match status" value="1"/>
</dbReference>
<evidence type="ECO:0000256" key="3">
    <source>
        <dbReference type="ARBA" id="ARBA00022737"/>
    </source>
</evidence>
<dbReference type="Gene3D" id="6.10.140.2220">
    <property type="match status" value="1"/>
</dbReference>
<dbReference type="SUPFAM" id="SSF48403">
    <property type="entry name" value="Ankyrin repeat"/>
    <property type="match status" value="1"/>
</dbReference>
<keyword evidence="5" id="KW-0862">Zinc</keyword>
<dbReference type="SMART" id="SM00248">
    <property type="entry name" value="ANK"/>
    <property type="match status" value="2"/>
</dbReference>
<dbReference type="GO" id="GO:0008270">
    <property type="term" value="F:zinc ion binding"/>
    <property type="evidence" value="ECO:0007669"/>
    <property type="project" value="UniProtKB-KW"/>
</dbReference>
<dbReference type="PANTHER" id="PTHR24150:SF8">
    <property type="entry name" value="ANKYRIN REPEAT AND MYND DOMAIN-CONTAINING PROTEIN 2"/>
    <property type="match status" value="1"/>
</dbReference>
<evidence type="ECO:0000256" key="4">
    <source>
        <dbReference type="ARBA" id="ARBA00022771"/>
    </source>
</evidence>
<comment type="caution">
    <text evidence="12">The sequence shown here is derived from an EMBL/GenBank/DDBJ whole genome shotgun (WGS) entry which is preliminary data.</text>
</comment>
<dbReference type="InterPro" id="IPR036770">
    <property type="entry name" value="Ankyrin_rpt-contain_sf"/>
</dbReference>
<dbReference type="GO" id="GO:0005929">
    <property type="term" value="C:cilium"/>
    <property type="evidence" value="ECO:0007669"/>
    <property type="project" value="UniProtKB-SubCell"/>
</dbReference>
<dbReference type="InterPro" id="IPR002893">
    <property type="entry name" value="Znf_MYND"/>
</dbReference>
<dbReference type="Pfam" id="PF01753">
    <property type="entry name" value="zf-MYND"/>
    <property type="match status" value="1"/>
</dbReference>
<gene>
    <name evidence="12" type="ORF">MSPICULIGERA_LOCUS18238</name>
</gene>
<keyword evidence="3" id="KW-0677">Repeat</keyword>
<dbReference type="InterPro" id="IPR002110">
    <property type="entry name" value="Ankyrin_rpt"/>
</dbReference>
<feature type="repeat" description="ANK" evidence="9">
    <location>
        <begin position="70"/>
        <end position="102"/>
    </location>
</feature>
<reference evidence="12" key="1">
    <citation type="submission" date="2023-06" db="EMBL/GenBank/DDBJ databases">
        <authorList>
            <person name="Delattre M."/>
        </authorList>
    </citation>
    <scope>NUCLEOTIDE SEQUENCE</scope>
    <source>
        <strain evidence="12">AF72</strain>
    </source>
</reference>
<protein>
    <recommendedName>
        <fullName evidence="11">MYND-type domain-containing protein</fullName>
    </recommendedName>
</protein>
<dbReference type="SUPFAM" id="SSF144232">
    <property type="entry name" value="HIT/MYND zinc finger-like"/>
    <property type="match status" value="1"/>
</dbReference>
<sequence>MAAQTQDIFDAIDKGQFEEVEKRLKAGIDVNCLDKNGMTPLSMAAYKGNEDLCKLLLQHGADVNSKKHEHGYTPLMFAALAGKPNLCRLLMDFGAYPAATNNIGKTACEMAAFVSQHECVSVINTHVSLDQISKLLNPKESEEKFPEELAKFIHEMVCAHVIHPVALIFSILDYEDGIKYRKKILYIVDRVFESQLRCKEGNEVMSLKLWFILHMLREMYKYIDEHSEKPPSEALTLYAKTLLFMQPEHQVRPNLDALLRAGIVSFPYRQSLLFQTIVKALAKSKFGERPAAYDYIIQVLFGQRILAVSQFCFTCGGFNATKRCPKCRVPYCSQKCQKYDWGIHKKCCAAIGEWHTPNDDSPTDLDALQAQLESASVTS</sequence>
<evidence type="ECO:0000256" key="2">
    <source>
        <dbReference type="ARBA" id="ARBA00022723"/>
    </source>
</evidence>
<dbReference type="Pfam" id="PF12796">
    <property type="entry name" value="Ank_2"/>
    <property type="match status" value="1"/>
</dbReference>
<keyword evidence="8" id="KW-0966">Cell projection</keyword>
<evidence type="ECO:0000313" key="13">
    <source>
        <dbReference type="Proteomes" id="UP001177023"/>
    </source>
</evidence>
<organism evidence="12 13">
    <name type="scientific">Mesorhabditis spiculigera</name>
    <dbReference type="NCBI Taxonomy" id="96644"/>
    <lineage>
        <taxon>Eukaryota</taxon>
        <taxon>Metazoa</taxon>
        <taxon>Ecdysozoa</taxon>
        <taxon>Nematoda</taxon>
        <taxon>Chromadorea</taxon>
        <taxon>Rhabditida</taxon>
        <taxon>Rhabditina</taxon>
        <taxon>Rhabditomorpha</taxon>
        <taxon>Rhabditoidea</taxon>
        <taxon>Rhabditidae</taxon>
        <taxon>Mesorhabditinae</taxon>
        <taxon>Mesorhabditis</taxon>
    </lineage>
</organism>
<feature type="non-terminal residue" evidence="12">
    <location>
        <position position="379"/>
    </location>
</feature>
<keyword evidence="7" id="KW-0969">Cilium</keyword>
<dbReference type="PROSITE" id="PS50297">
    <property type="entry name" value="ANK_REP_REGION"/>
    <property type="match status" value="2"/>
</dbReference>
<accession>A0AA36D353</accession>
<dbReference type="PROSITE" id="PS50865">
    <property type="entry name" value="ZF_MYND_2"/>
    <property type="match status" value="1"/>
</dbReference>
<dbReference type="InterPro" id="IPR052452">
    <property type="entry name" value="Ankyrin-MYND_dom_contain_2"/>
</dbReference>
<keyword evidence="6 9" id="KW-0040">ANK repeat</keyword>
<keyword evidence="13" id="KW-1185">Reference proteome</keyword>
<dbReference type="Proteomes" id="UP001177023">
    <property type="component" value="Unassembled WGS sequence"/>
</dbReference>
<dbReference type="EMBL" id="CATQJA010002659">
    <property type="protein sequence ID" value="CAJ0580035.1"/>
    <property type="molecule type" value="Genomic_DNA"/>
</dbReference>
<dbReference type="AlphaFoldDB" id="A0AA36D353"/>
<feature type="repeat" description="ANK" evidence="9">
    <location>
        <begin position="36"/>
        <end position="68"/>
    </location>
</feature>